<name>A0A0F9FLP9_9ZZZZ</name>
<feature type="non-terminal residue" evidence="1">
    <location>
        <position position="1"/>
    </location>
</feature>
<sequence>ARMAGVEHVSRLLDLQERTIRFAASEAIDAATGRVNPNRLSKFTRNNAELLDRFPEVRAQLKTAESAERFLKATEAGGRKAQRAIETQAAFSKVLKGEDPTLAVGKALRGANPTRDFAQLVKLARRGGTEAVDGLKSSIFAQAFKRASSPTGGFSFAAYRRAFDEPLTTGGPNLKKLMFENRLGTPKDFELFGRVLDRAAQIETALASRAPLDEILSQEDALFDLVLRISGARAGALAPTGGAHGLIVGGAGSRFARQVFDKIPKLRVKTVLIEASRNPEMMAALLEKPTTQADKIRLAMQMNAFLWQTGIFEGLGGREQPPKPN</sequence>
<comment type="caution">
    <text evidence="1">The sequence shown here is derived from an EMBL/GenBank/DDBJ whole genome shotgun (WGS) entry which is preliminary data.</text>
</comment>
<organism evidence="1">
    <name type="scientific">marine sediment metagenome</name>
    <dbReference type="NCBI Taxonomy" id="412755"/>
    <lineage>
        <taxon>unclassified sequences</taxon>
        <taxon>metagenomes</taxon>
        <taxon>ecological metagenomes</taxon>
    </lineage>
</organism>
<dbReference type="AlphaFoldDB" id="A0A0F9FLP9"/>
<evidence type="ECO:0000313" key="1">
    <source>
        <dbReference type="EMBL" id="KKL87289.1"/>
    </source>
</evidence>
<proteinExistence type="predicted"/>
<reference evidence="1" key="1">
    <citation type="journal article" date="2015" name="Nature">
        <title>Complex archaea that bridge the gap between prokaryotes and eukaryotes.</title>
        <authorList>
            <person name="Spang A."/>
            <person name="Saw J.H."/>
            <person name="Jorgensen S.L."/>
            <person name="Zaremba-Niedzwiedzka K."/>
            <person name="Martijn J."/>
            <person name="Lind A.E."/>
            <person name="van Eijk R."/>
            <person name="Schleper C."/>
            <person name="Guy L."/>
            <person name="Ettema T.J."/>
        </authorList>
    </citation>
    <scope>NUCLEOTIDE SEQUENCE</scope>
</reference>
<protein>
    <submittedName>
        <fullName evidence="1">Uncharacterized protein</fullName>
    </submittedName>
</protein>
<accession>A0A0F9FLP9</accession>
<gene>
    <name evidence="1" type="ORF">LCGC14_1936240</name>
</gene>
<dbReference type="EMBL" id="LAZR01020874">
    <property type="protein sequence ID" value="KKL87289.1"/>
    <property type="molecule type" value="Genomic_DNA"/>
</dbReference>